<dbReference type="EMBL" id="JARQZJ010000128">
    <property type="protein sequence ID" value="KAK9891502.1"/>
    <property type="molecule type" value="Genomic_DNA"/>
</dbReference>
<name>A0AAW1VEY3_9CUCU</name>
<gene>
    <name evidence="1" type="ORF">WA026_014738</name>
</gene>
<organism evidence="1 2">
    <name type="scientific">Henosepilachna vigintioctopunctata</name>
    <dbReference type="NCBI Taxonomy" id="420089"/>
    <lineage>
        <taxon>Eukaryota</taxon>
        <taxon>Metazoa</taxon>
        <taxon>Ecdysozoa</taxon>
        <taxon>Arthropoda</taxon>
        <taxon>Hexapoda</taxon>
        <taxon>Insecta</taxon>
        <taxon>Pterygota</taxon>
        <taxon>Neoptera</taxon>
        <taxon>Endopterygota</taxon>
        <taxon>Coleoptera</taxon>
        <taxon>Polyphaga</taxon>
        <taxon>Cucujiformia</taxon>
        <taxon>Coccinelloidea</taxon>
        <taxon>Coccinellidae</taxon>
        <taxon>Epilachninae</taxon>
        <taxon>Epilachnini</taxon>
        <taxon>Henosepilachna</taxon>
    </lineage>
</organism>
<dbReference type="Pfam" id="PF10164">
    <property type="entry name" value="BRI3"/>
    <property type="match status" value="1"/>
</dbReference>
<dbReference type="AlphaFoldDB" id="A0AAW1VEY3"/>
<sequence>MFNKIGPSVATYSIENLAKENPQCTYILAGNCPSCRIGILESEYGMKANIMGRLLGIYGDQKYKTRVCPNCGDVFDYKEQLIKKGNEEDIKVSLSKNLQLITCRRSLLQDTFGKKTQNVFGASGLKLVALVF</sequence>
<proteinExistence type="predicted"/>
<evidence type="ECO:0000313" key="2">
    <source>
        <dbReference type="Proteomes" id="UP001431783"/>
    </source>
</evidence>
<comment type="caution">
    <text evidence="1">The sequence shown here is derived from an EMBL/GenBank/DDBJ whole genome shotgun (WGS) entry which is preliminary data.</text>
</comment>
<dbReference type="Proteomes" id="UP001431783">
    <property type="component" value="Unassembled WGS sequence"/>
</dbReference>
<accession>A0AAW1VEY3</accession>
<protein>
    <submittedName>
        <fullName evidence="1">Uncharacterized protein</fullName>
    </submittedName>
</protein>
<dbReference type="InterPro" id="IPR019317">
    <property type="entry name" value="BRI3"/>
</dbReference>
<evidence type="ECO:0000313" key="1">
    <source>
        <dbReference type="EMBL" id="KAK9891502.1"/>
    </source>
</evidence>
<keyword evidence="2" id="KW-1185">Reference proteome</keyword>
<reference evidence="1 2" key="1">
    <citation type="submission" date="2023-03" db="EMBL/GenBank/DDBJ databases">
        <title>Genome insight into feeding habits of ladybird beetles.</title>
        <authorList>
            <person name="Li H.-S."/>
            <person name="Huang Y.-H."/>
            <person name="Pang H."/>
        </authorList>
    </citation>
    <scope>NUCLEOTIDE SEQUENCE [LARGE SCALE GENOMIC DNA]</scope>
    <source>
        <strain evidence="1">SYSU_2023b</strain>
        <tissue evidence="1">Whole body</tissue>
    </source>
</reference>